<evidence type="ECO:0000313" key="2">
    <source>
        <dbReference type="EMBL" id="MPR04952.1"/>
    </source>
</evidence>
<keyword evidence="3" id="KW-1185">Reference proteome</keyword>
<reference evidence="2 3" key="2">
    <citation type="journal article" date="2023" name="Plant Pathol.">
        <title>Dismantling and reorganizing Pseudomonas marginalis sensu#lato.</title>
        <authorList>
            <person name="Sawada H."/>
            <person name="Fujikawa T."/>
            <person name="Satou M."/>
        </authorList>
    </citation>
    <scope>NUCLEOTIDE SEQUENCE [LARGE SCALE GENOMIC DNA]</scope>
    <source>
        <strain evidence="2 3">MAFF 212408</strain>
    </source>
</reference>
<dbReference type="RefSeq" id="WP_152747852.1">
    <property type="nucleotide sequence ID" value="NZ_VUAZ01000163.1"/>
</dbReference>
<proteinExistence type="predicted"/>
<dbReference type="EMBL" id="VUAZ01000163">
    <property type="protein sequence ID" value="MPR04952.1"/>
    <property type="molecule type" value="Genomic_DNA"/>
</dbReference>
<reference evidence="2 3" key="1">
    <citation type="journal article" date="2020" name="Int. J. Syst. Evol. Microbiol.">
        <title>Pseudomonas kitaguniensis sp. nov., a pathogen causing bacterial rot of Welsh onion in Japan.</title>
        <authorList>
            <person name="Sawada H."/>
            <person name="Fujikawa T."/>
            <person name="Nishiwaki Y."/>
            <person name="Horita H."/>
        </authorList>
    </citation>
    <scope>NUCLEOTIDE SEQUENCE [LARGE SCALE GENOMIC DNA]</scope>
    <source>
        <strain evidence="2 3">MAFF 212408</strain>
    </source>
</reference>
<feature type="region of interest" description="Disordered" evidence="1">
    <location>
        <begin position="546"/>
        <end position="566"/>
    </location>
</feature>
<name>A0A5N7KTI0_9PSED</name>
<accession>A0A5N7KTI0</accession>
<gene>
    <name evidence="2" type="ORF">F0169_24475</name>
</gene>
<dbReference type="Proteomes" id="UP000326112">
    <property type="component" value="Unassembled WGS sequence"/>
</dbReference>
<evidence type="ECO:0000313" key="3">
    <source>
        <dbReference type="Proteomes" id="UP000326112"/>
    </source>
</evidence>
<sequence>MTPLHATDRHGIATLGYDLSAFLAQTLRDCSARITQTRAQIAQIDELKIRDASEERTEALRQTREHLHTCQQRYDQHKNEGHGLGWLLSPLDTYHASGELDQARRDHQQATLAYDEPATQAARDSQIAADNQHVADQHAEKAKLNITLDTLTQFHRALNELSTQAAPALAAARGEGWLAADFGDKLMRIDRAIREAKFSVARECLAKLAFQRRPDAAVYARLHNQALDIRTRAYSRHHGVPITGSFPAIVEASAKLAAPNLKAACSDQLLGGLHSADQWQLLTTLAASPEHYAVDALWSIYWAMFQCQQKMADYLASAVAMEDPLNGRFSGYVEDALSGFAFQHIPLFGYPASQSYMGTLGLAGTPEESRLGADIGVIICLNIGGLVCRKAVLLQAKRAKDWAANIGSEKAQLPKLSKLPRAGYYLFYHESPDFRFDSPVPTVSSAQALQQLILDSNRQPDAASLHLDVRTTGCDWASFISFGLCNAASNVGEPFDTVDDAMRILGSGETGELPLRLFVVAIEDEPFAMALQLRVREQYQSAKKQLEVSKKKHKKDLDQDSPEFSM</sequence>
<protein>
    <submittedName>
        <fullName evidence="2">Uncharacterized protein</fullName>
    </submittedName>
</protein>
<evidence type="ECO:0000256" key="1">
    <source>
        <dbReference type="SAM" id="MobiDB-lite"/>
    </source>
</evidence>
<comment type="caution">
    <text evidence="2">The sequence shown here is derived from an EMBL/GenBank/DDBJ whole genome shotgun (WGS) entry which is preliminary data.</text>
</comment>
<organism evidence="2 3">
    <name type="scientific">Pseudomonas kitaguniensis</name>
    <dbReference type="NCBI Taxonomy" id="2607908"/>
    <lineage>
        <taxon>Bacteria</taxon>
        <taxon>Pseudomonadati</taxon>
        <taxon>Pseudomonadota</taxon>
        <taxon>Gammaproteobacteria</taxon>
        <taxon>Pseudomonadales</taxon>
        <taxon>Pseudomonadaceae</taxon>
        <taxon>Pseudomonas</taxon>
    </lineage>
</organism>